<feature type="region of interest" description="Disordered" evidence="1">
    <location>
        <begin position="80"/>
        <end position="265"/>
    </location>
</feature>
<keyword evidence="2" id="KW-0418">Kinase</keyword>
<sequence>MAAMVSELRDAEMEDPDTSEKSGVEENIEKDDISPSKRAKLDDFALLEDLEKQRAVIKAELDNELMEGKVQSGMGLILQGYNSGSEEEGEINEKSEPVKEKVPSSKSRERRKSKSPTKKTKSEDQGRRERNIKSKSPQEDKTKSRERKKSPKPRRSESERDKKPIKSPSKDASSGKENRSPGRRMSRNSKARSLTPKQRERTLRTSRSPVIHDRKSKQSPPRTQSPTRRAKSKSAERKEQERKRLSSPRTRTREDIATRHDRAKE</sequence>
<proteinExistence type="evidence at transcript level"/>
<keyword evidence="2" id="KW-0808">Transferase</keyword>
<feature type="compositionally biased region" description="Basic residues" evidence="1">
    <location>
        <begin position="181"/>
        <end position="190"/>
    </location>
</feature>
<dbReference type="EMBL" id="JP287099">
    <property type="protein sequence ID" value="AEQ18088.1"/>
    <property type="molecule type" value="mRNA"/>
</dbReference>
<accession>G5E135</accession>
<feature type="compositionally biased region" description="Basic and acidic residues" evidence="1">
    <location>
        <begin position="30"/>
        <end position="39"/>
    </location>
</feature>
<feature type="region of interest" description="Disordered" evidence="1">
    <location>
        <begin position="1"/>
        <end position="39"/>
    </location>
</feature>
<evidence type="ECO:0000256" key="1">
    <source>
        <dbReference type="SAM" id="MobiDB-lite"/>
    </source>
</evidence>
<feature type="compositionally biased region" description="Basic residues" evidence="1">
    <location>
        <begin position="144"/>
        <end position="153"/>
    </location>
</feature>
<feature type="compositionally biased region" description="Basic and acidic residues" evidence="1">
    <location>
        <begin position="154"/>
        <end position="164"/>
    </location>
</feature>
<feature type="compositionally biased region" description="Basic residues" evidence="1">
    <location>
        <begin position="108"/>
        <end position="119"/>
    </location>
</feature>
<evidence type="ECO:0000313" key="2">
    <source>
        <dbReference type="EMBL" id="AEQ18088.1"/>
    </source>
</evidence>
<feature type="non-terminal residue" evidence="2">
    <location>
        <position position="265"/>
    </location>
</feature>
<protein>
    <submittedName>
        <fullName evidence="2">Putative serine threonine-protein kinase prp4</fullName>
    </submittedName>
</protein>
<dbReference type="AlphaFoldDB" id="G5E135"/>
<feature type="compositionally biased region" description="Basic and acidic residues" evidence="1">
    <location>
        <begin position="120"/>
        <end position="143"/>
    </location>
</feature>
<name>G5E135_9PIPI</name>
<feature type="compositionally biased region" description="Polar residues" evidence="1">
    <location>
        <begin position="218"/>
        <end position="227"/>
    </location>
</feature>
<feature type="non-terminal residue" evidence="2">
    <location>
        <position position="1"/>
    </location>
</feature>
<organism evidence="2">
    <name type="scientific">Hymenochirus curtipes</name>
    <name type="common">western dwarf clawed frog</name>
    <dbReference type="NCBI Taxonomy" id="8362"/>
    <lineage>
        <taxon>Eukaryota</taxon>
        <taxon>Metazoa</taxon>
        <taxon>Chordata</taxon>
        <taxon>Craniata</taxon>
        <taxon>Vertebrata</taxon>
        <taxon>Euteleostomi</taxon>
        <taxon>Amphibia</taxon>
        <taxon>Batrachia</taxon>
        <taxon>Anura</taxon>
        <taxon>Pipoidea</taxon>
        <taxon>Pipidae</taxon>
        <taxon>Pipinae</taxon>
        <taxon>Hymenochirus</taxon>
    </lineage>
</organism>
<feature type="compositionally biased region" description="Basic and acidic residues" evidence="1">
    <location>
        <begin position="233"/>
        <end position="244"/>
    </location>
</feature>
<reference evidence="2" key="1">
    <citation type="submission" date="2011-09" db="EMBL/GenBank/DDBJ databases">
        <title>The odds of duplicate gene persistence after polyploidization.</title>
        <authorList>
            <person name="Chain F.J.J."/>
            <person name="Evans B.J."/>
            <person name="Dushoff J."/>
        </authorList>
    </citation>
    <scope>NUCLEOTIDE SEQUENCE</scope>
    <source>
        <tissue evidence="2">Liver</tissue>
    </source>
</reference>
<feature type="compositionally biased region" description="Basic and acidic residues" evidence="1">
    <location>
        <begin position="91"/>
        <end position="107"/>
    </location>
</feature>
<feature type="compositionally biased region" description="Basic and acidic residues" evidence="1">
    <location>
        <begin position="251"/>
        <end position="265"/>
    </location>
</feature>
<dbReference type="GO" id="GO:0016301">
    <property type="term" value="F:kinase activity"/>
    <property type="evidence" value="ECO:0007669"/>
    <property type="project" value="UniProtKB-KW"/>
</dbReference>